<evidence type="ECO:0000256" key="5">
    <source>
        <dbReference type="SAM" id="Phobius"/>
    </source>
</evidence>
<gene>
    <name evidence="7" type="ORF">U732_1347</name>
</gene>
<dbReference type="RefSeq" id="WP_039632276.1">
    <property type="nucleotide sequence ID" value="NZ_AYSO01000015.1"/>
</dbReference>
<dbReference type="GO" id="GO:0016020">
    <property type="term" value="C:membrane"/>
    <property type="evidence" value="ECO:0007669"/>
    <property type="project" value="UniProtKB-SubCell"/>
</dbReference>
<dbReference type="EMBL" id="AYSO01000015">
    <property type="protein sequence ID" value="KIE46995.1"/>
    <property type="molecule type" value="Genomic_DNA"/>
</dbReference>
<keyword evidence="2 5" id="KW-0812">Transmembrane</keyword>
<evidence type="ECO:0000313" key="8">
    <source>
        <dbReference type="Proteomes" id="UP000031366"/>
    </source>
</evidence>
<keyword evidence="8" id="KW-1185">Reference proteome</keyword>
<reference evidence="7 8" key="1">
    <citation type="journal article" date="2015" name="Infect. Genet. Evol.">
        <title>Genomic sequences of six botulinum neurotoxin-producing strains representing three clostridial species illustrate the mobility and diversity of botulinum neurotoxin genes.</title>
        <authorList>
            <person name="Smith T.J."/>
            <person name="Hill K.K."/>
            <person name="Xie G."/>
            <person name="Foley B.T."/>
            <person name="Williamson C.H."/>
            <person name="Foster J.T."/>
            <person name="Johnson S.L."/>
            <person name="Chertkov O."/>
            <person name="Teshima H."/>
            <person name="Gibbons H.S."/>
            <person name="Johnsky L.A."/>
            <person name="Karavis M.A."/>
            <person name="Smith L.A."/>
        </authorList>
    </citation>
    <scope>NUCLEOTIDE SEQUENCE [LARGE SCALE GENOMIC DNA]</scope>
    <source>
        <strain evidence="7 8">CDC 2741</strain>
    </source>
</reference>
<protein>
    <submittedName>
        <fullName evidence="7">RDD family protein</fullName>
    </submittedName>
</protein>
<dbReference type="InterPro" id="IPR010432">
    <property type="entry name" value="RDD"/>
</dbReference>
<evidence type="ECO:0000256" key="4">
    <source>
        <dbReference type="ARBA" id="ARBA00023136"/>
    </source>
</evidence>
<sequence length="104" mass="11869">MSNNKNTIGFKEIFKTTIIDLLAMLGISAFGTVILDFILRLFGYFVAEKIQTILVLYLITYIIYNVVMTLKKDGMTFGQKASKLKLVKNEEEKKDLQPVVDIED</sequence>
<comment type="subcellular location">
    <subcellularLocation>
        <location evidence="1">Membrane</location>
        <topology evidence="1">Multi-pass membrane protein</topology>
    </subcellularLocation>
</comment>
<feature type="transmembrane region" description="Helical" evidence="5">
    <location>
        <begin position="53"/>
        <end position="70"/>
    </location>
</feature>
<evidence type="ECO:0000259" key="6">
    <source>
        <dbReference type="Pfam" id="PF06271"/>
    </source>
</evidence>
<evidence type="ECO:0000256" key="3">
    <source>
        <dbReference type="ARBA" id="ARBA00022989"/>
    </source>
</evidence>
<keyword evidence="3 5" id="KW-1133">Transmembrane helix</keyword>
<evidence type="ECO:0000256" key="1">
    <source>
        <dbReference type="ARBA" id="ARBA00004141"/>
    </source>
</evidence>
<accession>A0A0C1UI48</accession>
<dbReference type="Pfam" id="PF06271">
    <property type="entry name" value="RDD"/>
    <property type="match status" value="1"/>
</dbReference>
<dbReference type="Proteomes" id="UP000031366">
    <property type="component" value="Unassembled WGS sequence"/>
</dbReference>
<keyword evidence="4 5" id="KW-0472">Membrane</keyword>
<dbReference type="OrthoDB" id="9985786at2"/>
<dbReference type="AlphaFoldDB" id="A0A0C1UI48"/>
<dbReference type="STRING" id="29341.RSJ17_13495"/>
<feature type="domain" description="RDD" evidence="6">
    <location>
        <begin position="17"/>
        <end position="98"/>
    </location>
</feature>
<organism evidence="7 8">
    <name type="scientific">Clostridium argentinense CDC 2741</name>
    <dbReference type="NCBI Taxonomy" id="1418104"/>
    <lineage>
        <taxon>Bacteria</taxon>
        <taxon>Bacillati</taxon>
        <taxon>Bacillota</taxon>
        <taxon>Clostridia</taxon>
        <taxon>Eubacteriales</taxon>
        <taxon>Clostridiaceae</taxon>
        <taxon>Clostridium</taxon>
    </lineage>
</organism>
<name>A0A0C1UI48_9CLOT</name>
<proteinExistence type="predicted"/>
<evidence type="ECO:0000256" key="2">
    <source>
        <dbReference type="ARBA" id="ARBA00022692"/>
    </source>
</evidence>
<feature type="transmembrane region" description="Helical" evidence="5">
    <location>
        <begin position="21"/>
        <end position="47"/>
    </location>
</feature>
<comment type="caution">
    <text evidence="7">The sequence shown here is derived from an EMBL/GenBank/DDBJ whole genome shotgun (WGS) entry which is preliminary data.</text>
</comment>
<evidence type="ECO:0000313" key="7">
    <source>
        <dbReference type="EMBL" id="KIE46995.1"/>
    </source>
</evidence>